<dbReference type="PANTHER" id="PTHR46558:SF11">
    <property type="entry name" value="HTH-TYPE TRANSCRIPTIONAL REGULATOR XRE"/>
    <property type="match status" value="1"/>
</dbReference>
<dbReference type="InterPro" id="IPR001387">
    <property type="entry name" value="Cro/C1-type_HTH"/>
</dbReference>
<feature type="domain" description="HTH cro/C1-type" evidence="2">
    <location>
        <begin position="6"/>
        <end position="60"/>
    </location>
</feature>
<sequence>MLADKLKELRNKKNLTQKELAQLLNVSQQTIGSWEVGRAEPNNETLILLSEIFNVSTDYLLGKKNDKQYWELTEKEEKDVGKQIDKILDGMENDTDINFYGEPMSHEDRELLANALEIGLRLSKEKAKKKFTRKDYRD</sequence>
<protein>
    <submittedName>
        <fullName evidence="3">DNA-binding transcriptional regulator, XRE-family HTH domain</fullName>
    </submittedName>
</protein>
<dbReference type="STRING" id="142588.SAMN04488559_11530"/>
<dbReference type="InterPro" id="IPR010982">
    <property type="entry name" value="Lambda_DNA-bd_dom_sf"/>
</dbReference>
<proteinExistence type="predicted"/>
<dbReference type="GO" id="GO:0003677">
    <property type="term" value="F:DNA binding"/>
    <property type="evidence" value="ECO:0007669"/>
    <property type="project" value="UniProtKB-KW"/>
</dbReference>
<keyword evidence="1 3" id="KW-0238">DNA-binding</keyword>
<dbReference type="EMBL" id="FOHA01000015">
    <property type="protein sequence ID" value="SER98855.1"/>
    <property type="molecule type" value="Genomic_DNA"/>
</dbReference>
<dbReference type="Pfam" id="PF01381">
    <property type="entry name" value="HTH_3"/>
    <property type="match status" value="1"/>
</dbReference>
<dbReference type="Proteomes" id="UP000198948">
    <property type="component" value="Unassembled WGS sequence"/>
</dbReference>
<accession>A0A1H9TNY0</accession>
<organism evidence="3 4">
    <name type="scientific">Isobaculum melis</name>
    <dbReference type="NCBI Taxonomy" id="142588"/>
    <lineage>
        <taxon>Bacteria</taxon>
        <taxon>Bacillati</taxon>
        <taxon>Bacillota</taxon>
        <taxon>Bacilli</taxon>
        <taxon>Lactobacillales</taxon>
        <taxon>Carnobacteriaceae</taxon>
        <taxon>Isobaculum</taxon>
    </lineage>
</organism>
<dbReference type="CDD" id="cd00093">
    <property type="entry name" value="HTH_XRE"/>
    <property type="match status" value="1"/>
</dbReference>
<reference evidence="3 4" key="1">
    <citation type="submission" date="2016-10" db="EMBL/GenBank/DDBJ databases">
        <authorList>
            <person name="de Groot N.N."/>
        </authorList>
    </citation>
    <scope>NUCLEOTIDE SEQUENCE [LARGE SCALE GENOMIC DNA]</scope>
    <source>
        <strain evidence="3 4">DSM 13760</strain>
    </source>
</reference>
<name>A0A1H9TNY0_9LACT</name>
<evidence type="ECO:0000313" key="3">
    <source>
        <dbReference type="EMBL" id="SER98855.1"/>
    </source>
</evidence>
<evidence type="ECO:0000313" key="4">
    <source>
        <dbReference type="Proteomes" id="UP000198948"/>
    </source>
</evidence>
<dbReference type="PANTHER" id="PTHR46558">
    <property type="entry name" value="TRACRIPTIONAL REGULATORY PROTEIN-RELATED-RELATED"/>
    <property type="match status" value="1"/>
</dbReference>
<gene>
    <name evidence="3" type="ORF">SAMN04488559_11530</name>
</gene>
<evidence type="ECO:0000259" key="2">
    <source>
        <dbReference type="PROSITE" id="PS50943"/>
    </source>
</evidence>
<dbReference type="AlphaFoldDB" id="A0A1H9TNY0"/>
<keyword evidence="4" id="KW-1185">Reference proteome</keyword>
<dbReference type="PROSITE" id="PS50943">
    <property type="entry name" value="HTH_CROC1"/>
    <property type="match status" value="1"/>
</dbReference>
<dbReference type="SUPFAM" id="SSF47413">
    <property type="entry name" value="lambda repressor-like DNA-binding domains"/>
    <property type="match status" value="1"/>
</dbReference>
<evidence type="ECO:0000256" key="1">
    <source>
        <dbReference type="ARBA" id="ARBA00023125"/>
    </source>
</evidence>
<dbReference type="Gene3D" id="1.10.260.40">
    <property type="entry name" value="lambda repressor-like DNA-binding domains"/>
    <property type="match status" value="1"/>
</dbReference>
<dbReference type="SMART" id="SM00530">
    <property type="entry name" value="HTH_XRE"/>
    <property type="match status" value="1"/>
</dbReference>
<dbReference type="RefSeq" id="WP_177165751.1">
    <property type="nucleotide sequence ID" value="NZ_FOHA01000015.1"/>
</dbReference>